<organism evidence="3 4">
    <name type="scientific">Lithocarpus litseifolius</name>
    <dbReference type="NCBI Taxonomy" id="425828"/>
    <lineage>
        <taxon>Eukaryota</taxon>
        <taxon>Viridiplantae</taxon>
        <taxon>Streptophyta</taxon>
        <taxon>Embryophyta</taxon>
        <taxon>Tracheophyta</taxon>
        <taxon>Spermatophyta</taxon>
        <taxon>Magnoliopsida</taxon>
        <taxon>eudicotyledons</taxon>
        <taxon>Gunneridae</taxon>
        <taxon>Pentapetalae</taxon>
        <taxon>rosids</taxon>
        <taxon>fabids</taxon>
        <taxon>Fagales</taxon>
        <taxon>Fagaceae</taxon>
        <taxon>Lithocarpus</taxon>
    </lineage>
</organism>
<feature type="coiled-coil region" evidence="1">
    <location>
        <begin position="37"/>
        <end position="74"/>
    </location>
</feature>
<comment type="caution">
    <text evidence="3">The sequence shown here is derived from an EMBL/GenBank/DDBJ whole genome shotgun (WGS) entry which is preliminary data.</text>
</comment>
<evidence type="ECO:0000256" key="1">
    <source>
        <dbReference type="SAM" id="Coils"/>
    </source>
</evidence>
<evidence type="ECO:0000313" key="3">
    <source>
        <dbReference type="EMBL" id="KAL0001076.1"/>
    </source>
</evidence>
<reference evidence="3 4" key="1">
    <citation type="submission" date="2024-01" db="EMBL/GenBank/DDBJ databases">
        <title>A telomere-to-telomere, gap-free genome of sweet tea (Lithocarpus litseifolius).</title>
        <authorList>
            <person name="Zhou J."/>
        </authorList>
    </citation>
    <scope>NUCLEOTIDE SEQUENCE [LARGE SCALE GENOMIC DNA]</scope>
    <source>
        <strain evidence="3">Zhou-2022a</strain>
        <tissue evidence="3">Leaf</tissue>
    </source>
</reference>
<keyword evidence="1" id="KW-0175">Coiled coil</keyword>
<proteinExistence type="predicted"/>
<keyword evidence="4" id="KW-1185">Reference proteome</keyword>
<feature type="region of interest" description="Disordered" evidence="2">
    <location>
        <begin position="112"/>
        <end position="135"/>
    </location>
</feature>
<evidence type="ECO:0000256" key="2">
    <source>
        <dbReference type="SAM" id="MobiDB-lite"/>
    </source>
</evidence>
<dbReference type="AlphaFoldDB" id="A0AAW2CSD8"/>
<dbReference type="EMBL" id="JAZDWU010000005">
    <property type="protein sequence ID" value="KAL0001076.1"/>
    <property type="molecule type" value="Genomic_DNA"/>
</dbReference>
<protein>
    <submittedName>
        <fullName evidence="3">Uncharacterized protein</fullName>
    </submittedName>
</protein>
<evidence type="ECO:0000313" key="4">
    <source>
        <dbReference type="Proteomes" id="UP001459277"/>
    </source>
</evidence>
<name>A0AAW2CSD8_9ROSI</name>
<gene>
    <name evidence="3" type="ORF">SO802_014857</name>
</gene>
<sequence>MKDEEGRGKRSAEAALVNAERQAEGQRVLLRQDEGQLIASKEQIIALKKKLEEAEKAKDQVEKARDQAEQEGYDVGVVETDEALRAEVSGVYRNYFLQAESVYYPPAIRASIPTSSRTDTAPEVSEVGKTSPTKA</sequence>
<dbReference type="Proteomes" id="UP001459277">
    <property type="component" value="Unassembled WGS sequence"/>
</dbReference>
<accession>A0AAW2CSD8</accession>